<proteinExistence type="predicted"/>
<reference evidence="1" key="2">
    <citation type="journal article" date="2015" name="Data Brief">
        <title>Shoot transcriptome of the giant reed, Arundo donax.</title>
        <authorList>
            <person name="Barrero R.A."/>
            <person name="Guerrero F.D."/>
            <person name="Moolhuijzen P."/>
            <person name="Goolsby J.A."/>
            <person name="Tidwell J."/>
            <person name="Bellgard S.E."/>
            <person name="Bellgard M.I."/>
        </authorList>
    </citation>
    <scope>NUCLEOTIDE SEQUENCE</scope>
    <source>
        <tissue evidence="1">Shoot tissue taken approximately 20 cm above the soil surface</tissue>
    </source>
</reference>
<dbReference type="EMBL" id="GBRH01258201">
    <property type="protein sequence ID" value="JAD39694.1"/>
    <property type="molecule type" value="Transcribed_RNA"/>
</dbReference>
<reference evidence="1" key="1">
    <citation type="submission" date="2014-09" db="EMBL/GenBank/DDBJ databases">
        <authorList>
            <person name="Magalhaes I.L.F."/>
            <person name="Oliveira U."/>
            <person name="Santos F.R."/>
            <person name="Vidigal T.H.D.A."/>
            <person name="Brescovit A.D."/>
            <person name="Santos A.J."/>
        </authorList>
    </citation>
    <scope>NUCLEOTIDE SEQUENCE</scope>
    <source>
        <tissue evidence="1">Shoot tissue taken approximately 20 cm above the soil surface</tissue>
    </source>
</reference>
<name>A0A0A8ZJX0_ARUDO</name>
<accession>A0A0A8ZJX0</accession>
<organism evidence="1">
    <name type="scientific">Arundo donax</name>
    <name type="common">Giant reed</name>
    <name type="synonym">Donax arundinaceus</name>
    <dbReference type="NCBI Taxonomy" id="35708"/>
    <lineage>
        <taxon>Eukaryota</taxon>
        <taxon>Viridiplantae</taxon>
        <taxon>Streptophyta</taxon>
        <taxon>Embryophyta</taxon>
        <taxon>Tracheophyta</taxon>
        <taxon>Spermatophyta</taxon>
        <taxon>Magnoliopsida</taxon>
        <taxon>Liliopsida</taxon>
        <taxon>Poales</taxon>
        <taxon>Poaceae</taxon>
        <taxon>PACMAD clade</taxon>
        <taxon>Arundinoideae</taxon>
        <taxon>Arundineae</taxon>
        <taxon>Arundo</taxon>
    </lineage>
</organism>
<evidence type="ECO:0000313" key="1">
    <source>
        <dbReference type="EMBL" id="JAD39694.1"/>
    </source>
</evidence>
<dbReference type="AlphaFoldDB" id="A0A0A8ZJX0"/>
<sequence length="18" mass="2050">MTGYSKDSSHNRSVKHCI</sequence>
<protein>
    <submittedName>
        <fullName evidence="1">Uncharacterized protein</fullName>
    </submittedName>
</protein>